<sequence>MRATKITSLSDLTNLWDSTNMKNLQAGVLLTSATLRNSYAVCGFSLSAFHEHHTFQDCMLRLLGEHYNFTYRPQKRNEIPLISLGKMDFGVVMGNDFVTDVFFYYLEMYDVKFPTFDFIIITQFPSPVNSIIGLFNPFEGVIGLSILASCIGITLILQSDGNGLSNTCNLLRSLQEFTMVQSLLFGQSIADGILKKVKNKKVSRPLLGIWFLSCYILMDNLYQGSIYSDLAVRNPPLVPKTFDELVSANVTIITTTPGHFLQKSGISTKASLLTESIIPDLLRKNFASNFNKFLKNLVSKIVYINAKPENTMSMSTSISKSITIRSNESLKSIPTNGMLAFMDTADYLQLWTELLNILGSRLVMQSMGRQLRVPLWQDDLGQSKFYLASN</sequence>
<gene>
    <name evidence="2" type="ORF">Fcan01_25257</name>
    <name evidence="3" type="ORF">Fcan01_25259</name>
    <name evidence="1" type="ORF">Fcan01_25261</name>
</gene>
<organism evidence="2 4">
    <name type="scientific">Folsomia candida</name>
    <name type="common">Springtail</name>
    <dbReference type="NCBI Taxonomy" id="158441"/>
    <lineage>
        <taxon>Eukaryota</taxon>
        <taxon>Metazoa</taxon>
        <taxon>Ecdysozoa</taxon>
        <taxon>Arthropoda</taxon>
        <taxon>Hexapoda</taxon>
        <taxon>Collembola</taxon>
        <taxon>Entomobryomorpha</taxon>
        <taxon>Isotomoidea</taxon>
        <taxon>Isotomidae</taxon>
        <taxon>Proisotominae</taxon>
        <taxon>Folsomia</taxon>
    </lineage>
</organism>
<comment type="caution">
    <text evidence="2">The sequence shown here is derived from an EMBL/GenBank/DDBJ whole genome shotgun (WGS) entry which is preliminary data.</text>
</comment>
<accession>A0A226D439</accession>
<keyword evidence="4" id="KW-1185">Reference proteome</keyword>
<dbReference type="EMBL" id="LNIX01000036">
    <property type="protein sequence ID" value="OXA39999.1"/>
    <property type="molecule type" value="Genomic_DNA"/>
</dbReference>
<name>A0A226D439_FOLCA</name>
<reference evidence="2 4" key="1">
    <citation type="submission" date="2015-12" db="EMBL/GenBank/DDBJ databases">
        <title>The genome of Folsomia candida.</title>
        <authorList>
            <person name="Faddeeva A."/>
            <person name="Derks M.F."/>
            <person name="Anvar Y."/>
            <person name="Smit S."/>
            <person name="Van Straalen N."/>
            <person name="Roelofs D."/>
        </authorList>
    </citation>
    <scope>NUCLEOTIDE SEQUENCE [LARGE SCALE GENOMIC DNA]</scope>
    <source>
        <strain evidence="2 4">VU population</strain>
        <tissue evidence="2">Whole body</tissue>
    </source>
</reference>
<evidence type="ECO:0000313" key="2">
    <source>
        <dbReference type="EMBL" id="OXA39999.1"/>
    </source>
</evidence>
<dbReference type="AlphaFoldDB" id="A0A226D439"/>
<evidence type="ECO:0000313" key="1">
    <source>
        <dbReference type="EMBL" id="OXA39982.1"/>
    </source>
</evidence>
<protein>
    <submittedName>
        <fullName evidence="2">Uncharacterized protein</fullName>
    </submittedName>
</protein>
<dbReference type="Proteomes" id="UP000198287">
    <property type="component" value="Unassembled WGS sequence"/>
</dbReference>
<evidence type="ECO:0000313" key="3">
    <source>
        <dbReference type="EMBL" id="OXA40005.1"/>
    </source>
</evidence>
<evidence type="ECO:0000313" key="4">
    <source>
        <dbReference type="Proteomes" id="UP000198287"/>
    </source>
</evidence>
<dbReference type="EMBL" id="LNIX01000036">
    <property type="protein sequence ID" value="OXA39982.1"/>
    <property type="molecule type" value="Genomic_DNA"/>
</dbReference>
<proteinExistence type="predicted"/>
<dbReference type="EMBL" id="LNIX01000036">
    <property type="protein sequence ID" value="OXA40005.1"/>
    <property type="molecule type" value="Genomic_DNA"/>
</dbReference>